<evidence type="ECO:0000313" key="1">
    <source>
        <dbReference type="EMBL" id="QJH93244.1"/>
    </source>
</evidence>
<proteinExistence type="predicted"/>
<sequence>MIETMKPGDYEWDLQQWKEMMCHRTKKYMKLSDIDLPEPFNLCELNGMVIHVGYHCNGCPYF</sequence>
<organism evidence="1">
    <name type="scientific">viral metagenome</name>
    <dbReference type="NCBI Taxonomy" id="1070528"/>
    <lineage>
        <taxon>unclassified sequences</taxon>
        <taxon>metagenomes</taxon>
        <taxon>organismal metagenomes</taxon>
    </lineage>
</organism>
<dbReference type="EMBL" id="MT143959">
    <property type="protein sequence ID" value="QJH93244.1"/>
    <property type="molecule type" value="Genomic_DNA"/>
</dbReference>
<dbReference type="AlphaFoldDB" id="A0A6M3X644"/>
<accession>A0A6M3X644</accession>
<gene>
    <name evidence="1" type="ORF">MM171B03589_0007</name>
</gene>
<protein>
    <submittedName>
        <fullName evidence="1">Uncharacterized protein</fullName>
    </submittedName>
</protein>
<name>A0A6M3X644_9ZZZZ</name>
<reference evidence="1" key="1">
    <citation type="submission" date="2020-03" db="EMBL/GenBank/DDBJ databases">
        <title>The deep terrestrial virosphere.</title>
        <authorList>
            <person name="Holmfeldt K."/>
            <person name="Nilsson E."/>
            <person name="Simone D."/>
            <person name="Lopez-Fernandez M."/>
            <person name="Wu X."/>
            <person name="de Brujin I."/>
            <person name="Lundin D."/>
            <person name="Andersson A."/>
            <person name="Bertilsson S."/>
            <person name="Dopson M."/>
        </authorList>
    </citation>
    <scope>NUCLEOTIDE SEQUENCE</scope>
    <source>
        <strain evidence="1">MM171B03589</strain>
    </source>
</reference>